<feature type="domain" description="Calcineurin-like phosphoesterase" evidence="2">
    <location>
        <begin position="1"/>
        <end position="196"/>
    </location>
</feature>
<proteinExistence type="predicted"/>
<dbReference type="GO" id="GO:0016787">
    <property type="term" value="F:hydrolase activity"/>
    <property type="evidence" value="ECO:0007669"/>
    <property type="project" value="UniProtKB-KW"/>
</dbReference>
<keyword evidence="3" id="KW-0614">Plasmid</keyword>
<dbReference type="KEGG" id="moc:BB934_35410"/>
<dbReference type="InterPro" id="IPR014576">
    <property type="entry name" value="Pesterase_YhaO"/>
</dbReference>
<evidence type="ECO:0000259" key="2">
    <source>
        <dbReference type="Pfam" id="PF00149"/>
    </source>
</evidence>
<dbReference type="InterPro" id="IPR050535">
    <property type="entry name" value="DNA_Repair-Maintenance_Comp"/>
</dbReference>
<dbReference type="SUPFAM" id="SSF56300">
    <property type="entry name" value="Metallo-dependent phosphatases"/>
    <property type="match status" value="1"/>
</dbReference>
<dbReference type="OrthoDB" id="9773856at2"/>
<dbReference type="PIRSF" id="PIRSF033091">
    <property type="entry name" value="Pesterase_YhaO"/>
    <property type="match status" value="1"/>
</dbReference>
<name>A0A1B2EU94_9HYPH</name>
<dbReference type="EMBL" id="CP016618">
    <property type="protein sequence ID" value="ANY83548.1"/>
    <property type="molecule type" value="Genomic_DNA"/>
</dbReference>
<accession>A0A1B2EU94</accession>
<dbReference type="AlphaFoldDB" id="A0A1B2EU94"/>
<organism evidence="3">
    <name type="scientific">Microvirga ossetica</name>
    <dbReference type="NCBI Taxonomy" id="1882682"/>
    <lineage>
        <taxon>Bacteria</taxon>
        <taxon>Pseudomonadati</taxon>
        <taxon>Pseudomonadota</taxon>
        <taxon>Alphaproteobacteria</taxon>
        <taxon>Hyphomicrobiales</taxon>
        <taxon>Methylobacteriaceae</taxon>
        <taxon>Microvirga</taxon>
    </lineage>
</organism>
<dbReference type="PANTHER" id="PTHR30337:SF7">
    <property type="entry name" value="PHOSPHOESTERASE"/>
    <property type="match status" value="1"/>
</dbReference>
<dbReference type="RefSeq" id="WP_099514544.1">
    <property type="nucleotide sequence ID" value="NZ_CP016618.1"/>
</dbReference>
<dbReference type="InterPro" id="IPR041796">
    <property type="entry name" value="Mre11_N"/>
</dbReference>
<evidence type="ECO:0000313" key="3">
    <source>
        <dbReference type="EMBL" id="ANY83548.1"/>
    </source>
</evidence>
<dbReference type="CDD" id="cd00840">
    <property type="entry name" value="MPP_Mre11_N"/>
    <property type="match status" value="1"/>
</dbReference>
<gene>
    <name evidence="3" type="ORF">BB934_35410</name>
</gene>
<geneLocation type="plasmid" evidence="3">
    <name>unnamed3</name>
</geneLocation>
<dbReference type="PANTHER" id="PTHR30337">
    <property type="entry name" value="COMPONENT OF ATP-DEPENDENT DSDNA EXONUCLEASE"/>
    <property type="match status" value="1"/>
</dbReference>
<sequence>MRFIHAADLHLDSPLSGLRERAGEQAEKLIGATRRAFEKLVDFAVDERVDLVVIAGDVFDGDWPDHGTGLFFVKTLARLNAAGIPVAMIRGNHDAASVISRRLSWPGNVREFSSRTPETWTFPDLNVAIHGQSFADRAIPQNLAAGYPEPVPGLFNIGLLHTSAMGRPGHDTYAPCELRDLVAKGYDYWALGHVHTREVLCEAPHVIFPGNLQGRHVNEPGAKGFTLVTVEGGRVSQVEPIPVDVVRWARVTIDVSSASTLNDTCPLIGRALKAAVDEADGRMLAIRLVLTGASPAHRVLAGDPERLEAECSSLALQAQGDVWIERVEVETVLPEAAHAPSEGFNDLVQLLHEVRTDPDECAVIRDALEQGLGKLPAGARSKSGLDDLAPEQMARILADAEALLLHHLTSEPVQP</sequence>
<dbReference type="Gene3D" id="3.60.21.10">
    <property type="match status" value="1"/>
</dbReference>
<reference evidence="3" key="1">
    <citation type="submission" date="2016-07" db="EMBL/GenBank/DDBJ databases">
        <title>Microvirga ossetica sp. nov. a new species of rhizobia isolated from root nodules of the legume species Vicia alpestris Steven originated from North Ossetia region in the Caucasus.</title>
        <authorList>
            <person name="Safronova V.I."/>
            <person name="Kuznetsova I.G."/>
            <person name="Sazanova A.L."/>
            <person name="Belimov A."/>
            <person name="Andronov E."/>
            <person name="Osledkin Y.S."/>
            <person name="Onishchuk O.P."/>
            <person name="Kurchak O.N."/>
            <person name="Shaposhnikov A.I."/>
            <person name="Willems A."/>
            <person name="Tikhonovich I.A."/>
        </authorList>
    </citation>
    <scope>NUCLEOTIDE SEQUENCE [LARGE SCALE GENOMIC DNA]</scope>
    <source>
        <strain evidence="3">V5/3M</strain>
        <plasmid evidence="3">unnamed3</plasmid>
    </source>
</reference>
<dbReference type="InterPro" id="IPR029052">
    <property type="entry name" value="Metallo-depent_PP-like"/>
</dbReference>
<dbReference type="InterPro" id="IPR004843">
    <property type="entry name" value="Calcineurin-like_PHP"/>
</dbReference>
<dbReference type="Pfam" id="PF00149">
    <property type="entry name" value="Metallophos"/>
    <property type="match status" value="1"/>
</dbReference>
<evidence type="ECO:0000256" key="1">
    <source>
        <dbReference type="ARBA" id="ARBA00022801"/>
    </source>
</evidence>
<keyword evidence="1" id="KW-0378">Hydrolase</keyword>
<protein>
    <submittedName>
        <fullName evidence="3">Metallophosphoesterase</fullName>
    </submittedName>
</protein>